<evidence type="ECO:0000313" key="2">
    <source>
        <dbReference type="EMBL" id="KAK8885680.1"/>
    </source>
</evidence>
<name>A0ABR2K6L4_9EUKA</name>
<feature type="transmembrane region" description="Helical" evidence="1">
    <location>
        <begin position="100"/>
        <end position="120"/>
    </location>
</feature>
<reference evidence="2 3" key="1">
    <citation type="submission" date="2024-04" db="EMBL/GenBank/DDBJ databases">
        <title>Tritrichomonas musculus Genome.</title>
        <authorList>
            <person name="Alves-Ferreira E."/>
            <person name="Grigg M."/>
            <person name="Lorenzi H."/>
            <person name="Galac M."/>
        </authorList>
    </citation>
    <scope>NUCLEOTIDE SEQUENCE [LARGE SCALE GENOMIC DNA]</scope>
    <source>
        <strain evidence="2 3">EAF2021</strain>
    </source>
</reference>
<keyword evidence="1" id="KW-0812">Transmembrane</keyword>
<accession>A0ABR2K6L4</accession>
<evidence type="ECO:0000256" key="1">
    <source>
        <dbReference type="SAM" id="Phobius"/>
    </source>
</evidence>
<feature type="transmembrane region" description="Helical" evidence="1">
    <location>
        <begin position="21"/>
        <end position="39"/>
    </location>
</feature>
<gene>
    <name evidence="2" type="ORF">M9Y10_041132</name>
</gene>
<keyword evidence="3" id="KW-1185">Reference proteome</keyword>
<feature type="transmembrane region" description="Helical" evidence="1">
    <location>
        <begin position="45"/>
        <end position="61"/>
    </location>
</feature>
<dbReference type="EMBL" id="JAPFFF010000007">
    <property type="protein sequence ID" value="KAK8885680.1"/>
    <property type="molecule type" value="Genomic_DNA"/>
</dbReference>
<feature type="transmembrane region" description="Helical" evidence="1">
    <location>
        <begin position="73"/>
        <end position="94"/>
    </location>
</feature>
<proteinExistence type="predicted"/>
<keyword evidence="1" id="KW-0472">Membrane</keyword>
<organism evidence="2 3">
    <name type="scientific">Tritrichomonas musculus</name>
    <dbReference type="NCBI Taxonomy" id="1915356"/>
    <lineage>
        <taxon>Eukaryota</taxon>
        <taxon>Metamonada</taxon>
        <taxon>Parabasalia</taxon>
        <taxon>Tritrichomonadida</taxon>
        <taxon>Tritrichomonadidae</taxon>
        <taxon>Tritrichomonas</taxon>
    </lineage>
</organism>
<protein>
    <recommendedName>
        <fullName evidence="4">Transmembrane protein</fullName>
    </recommendedName>
</protein>
<keyword evidence="1" id="KW-1133">Transmembrane helix</keyword>
<dbReference type="Proteomes" id="UP001470230">
    <property type="component" value="Unassembled WGS sequence"/>
</dbReference>
<comment type="caution">
    <text evidence="2">The sequence shown here is derived from an EMBL/GenBank/DDBJ whole genome shotgun (WGS) entry which is preliminary data.</text>
</comment>
<evidence type="ECO:0008006" key="4">
    <source>
        <dbReference type="Google" id="ProtNLM"/>
    </source>
</evidence>
<sequence length="159" mass="18694">MPIFGGDPRSIFVHMVYQSNIWYDALLIPVMFIALMRQFDDNESFYFPFPFIAVEIIRICLNTGHTQGNIPVTIAYLVFDIIAIVLDFICIFLKKNNTHFYNLIMMGYACLHILQFFIILPTFRSFKYYKTGYYQFGRGHLQAEQNGDDELRLMDVEQS</sequence>
<evidence type="ECO:0000313" key="3">
    <source>
        <dbReference type="Proteomes" id="UP001470230"/>
    </source>
</evidence>